<dbReference type="OrthoDB" id="9854191at2"/>
<evidence type="ECO:0000313" key="2">
    <source>
        <dbReference type="Proteomes" id="UP000266934"/>
    </source>
</evidence>
<accession>A0A348G2W0</accession>
<reference evidence="1 2" key="1">
    <citation type="submission" date="2018-08" db="EMBL/GenBank/DDBJ databases">
        <title>Complete genome sequencing of Blastochloris tepida GI.</title>
        <authorList>
            <person name="Tsukatani Y."/>
            <person name="Mori H."/>
        </authorList>
    </citation>
    <scope>NUCLEOTIDE SEQUENCE [LARGE SCALE GENOMIC DNA]</scope>
    <source>
        <strain evidence="1 2">GI</strain>
    </source>
</reference>
<organism evidence="1 2">
    <name type="scientific">Blastochloris tepida</name>
    <dbReference type="NCBI Taxonomy" id="2233851"/>
    <lineage>
        <taxon>Bacteria</taxon>
        <taxon>Pseudomonadati</taxon>
        <taxon>Pseudomonadota</taxon>
        <taxon>Alphaproteobacteria</taxon>
        <taxon>Hyphomicrobiales</taxon>
        <taxon>Blastochloridaceae</taxon>
        <taxon>Blastochloris</taxon>
    </lineage>
</organism>
<name>A0A348G2W0_9HYPH</name>
<keyword evidence="2" id="KW-1185">Reference proteome</keyword>
<protein>
    <submittedName>
        <fullName evidence="1">Uncharacterized protein</fullName>
    </submittedName>
</protein>
<dbReference type="Proteomes" id="UP000266934">
    <property type="component" value="Chromosome"/>
</dbReference>
<dbReference type="RefSeq" id="WP_126401065.1">
    <property type="nucleotide sequence ID" value="NZ_AP018907.1"/>
</dbReference>
<gene>
    <name evidence="1" type="ORF">BLTE_25780</name>
</gene>
<proteinExistence type="predicted"/>
<dbReference type="KEGG" id="blag:BLTE_25780"/>
<evidence type="ECO:0000313" key="1">
    <source>
        <dbReference type="EMBL" id="BBF93893.1"/>
    </source>
</evidence>
<dbReference type="AlphaFoldDB" id="A0A348G2W0"/>
<dbReference type="EMBL" id="AP018907">
    <property type="protein sequence ID" value="BBF93893.1"/>
    <property type="molecule type" value="Genomic_DNA"/>
</dbReference>
<sequence>MLPRCRTSAPPDDEPLLRQAKRLIAEAQRIGAASSTGMPYRAELVASLGAELADVYRAMGEECEAIRAQLDAAVRQKAAVAAYGHIAQTLNTNRKRT</sequence>